<sequence length="134" mass="14652">MHFKPHGDTRISRDDRLLVFAPQATANVEEINRVMRELAGHVAPLQGRSWTALVQLARDDALMTPEAELALQAAAPGLLQSGLCALALSGPDPSSLWIVEAQFRRVFASTGLPLSLHKQDAEARAWLHQQLNLA</sequence>
<evidence type="ECO:0000313" key="1">
    <source>
        <dbReference type="EMBL" id="PND38629.1"/>
    </source>
</evidence>
<comment type="caution">
    <text evidence="1">The sequence shown here is derived from an EMBL/GenBank/DDBJ whole genome shotgun (WGS) entry which is preliminary data.</text>
</comment>
<protein>
    <recommendedName>
        <fullName evidence="3">STAS/SEC14 domain-containing protein</fullName>
    </recommendedName>
</protein>
<proteinExistence type="predicted"/>
<evidence type="ECO:0000313" key="2">
    <source>
        <dbReference type="Proteomes" id="UP000235916"/>
    </source>
</evidence>
<reference evidence="1 2" key="1">
    <citation type="submission" date="2018-01" db="EMBL/GenBank/DDBJ databases">
        <title>Draft genome sequence of Paucibacter aquatile CR182 isolated from freshwater of the Nakdong River.</title>
        <authorList>
            <person name="Choi A."/>
            <person name="Chung E.J."/>
        </authorList>
    </citation>
    <scope>NUCLEOTIDE SEQUENCE [LARGE SCALE GENOMIC DNA]</scope>
    <source>
        <strain evidence="1 2">CR182</strain>
    </source>
</reference>
<dbReference type="Proteomes" id="UP000235916">
    <property type="component" value="Unassembled WGS sequence"/>
</dbReference>
<organism evidence="1 2">
    <name type="scientific">Kinneretia aquatilis</name>
    <dbReference type="NCBI Taxonomy" id="2070761"/>
    <lineage>
        <taxon>Bacteria</taxon>
        <taxon>Pseudomonadati</taxon>
        <taxon>Pseudomonadota</taxon>
        <taxon>Betaproteobacteria</taxon>
        <taxon>Burkholderiales</taxon>
        <taxon>Sphaerotilaceae</taxon>
        <taxon>Roseateles</taxon>
    </lineage>
</organism>
<dbReference type="AlphaFoldDB" id="A0A2N8KYU9"/>
<accession>A0A2N8KYU9</accession>
<dbReference type="RefSeq" id="WP_102768547.1">
    <property type="nucleotide sequence ID" value="NZ_CP124551.1"/>
</dbReference>
<name>A0A2N8KYU9_9BURK</name>
<dbReference type="EMBL" id="POSP01000003">
    <property type="protein sequence ID" value="PND38629.1"/>
    <property type="molecule type" value="Genomic_DNA"/>
</dbReference>
<keyword evidence="2" id="KW-1185">Reference proteome</keyword>
<gene>
    <name evidence="1" type="ORF">C1O66_14575</name>
</gene>
<evidence type="ECO:0008006" key="3">
    <source>
        <dbReference type="Google" id="ProtNLM"/>
    </source>
</evidence>